<sequence length="239" mass="24974">MRHPVTAPPVPERVRTLAALSAPTHVSVAGSDVPTAAARGGVDGRGRPVLLVRPGEVLYGAPAETLVTVDLSATREVGGVERPRALLKVRGWTRPVPAAQARAAAVAIAEACPDGDLFAAVEGGAPALVRVDVCHVIYLTGGDSGVLDAETYLASAPDPLLPPAERMVRHVNGSHAQQLREAAERLTGEATPGEVWLWELDRYGATLRPGPGHLIRVPWAAPATTPEELEHALACLLSP</sequence>
<feature type="domain" description="DUF2470" evidence="1">
    <location>
        <begin position="165"/>
        <end position="234"/>
    </location>
</feature>
<dbReference type="Proteomes" id="UP000327011">
    <property type="component" value="Unassembled WGS sequence"/>
</dbReference>
<proteinExistence type="predicted"/>
<dbReference type="InterPro" id="IPR037119">
    <property type="entry name" value="Haem_oxidase_HugZ-like_sf"/>
</dbReference>
<dbReference type="Pfam" id="PF10615">
    <property type="entry name" value="DUF2470"/>
    <property type="match status" value="1"/>
</dbReference>
<name>A0A5J5K5P2_9ACTN</name>
<evidence type="ECO:0000313" key="3">
    <source>
        <dbReference type="Proteomes" id="UP000327011"/>
    </source>
</evidence>
<evidence type="ECO:0000313" key="2">
    <source>
        <dbReference type="EMBL" id="KAA9379925.1"/>
    </source>
</evidence>
<accession>A0A5J5K5P2</accession>
<dbReference type="EMBL" id="VYTZ01000003">
    <property type="protein sequence ID" value="KAA9379925.1"/>
    <property type="molecule type" value="Genomic_DNA"/>
</dbReference>
<protein>
    <submittedName>
        <fullName evidence="2">DUF2470 domain-containing protein</fullName>
    </submittedName>
</protein>
<evidence type="ECO:0000259" key="1">
    <source>
        <dbReference type="Pfam" id="PF10615"/>
    </source>
</evidence>
<gene>
    <name evidence="2" type="ORF">F5972_09885</name>
</gene>
<comment type="caution">
    <text evidence="2">The sequence shown here is derived from an EMBL/GenBank/DDBJ whole genome shotgun (WGS) entry which is preliminary data.</text>
</comment>
<dbReference type="SUPFAM" id="SSF50475">
    <property type="entry name" value="FMN-binding split barrel"/>
    <property type="match status" value="1"/>
</dbReference>
<reference evidence="2 3" key="1">
    <citation type="submission" date="2019-09" db="EMBL/GenBank/DDBJ databases">
        <title>Screening of Novel Bioactive Compounds from Soil-Associated.</title>
        <authorList>
            <person name="Gong X."/>
        </authorList>
    </citation>
    <scope>NUCLEOTIDE SEQUENCE [LARGE SCALE GENOMIC DNA]</scope>
    <source>
        <strain evidence="2 3">Gxj-6</strain>
    </source>
</reference>
<dbReference type="RefSeq" id="WP_150933103.1">
    <property type="nucleotide sequence ID" value="NZ_VYTZ01000003.1"/>
</dbReference>
<dbReference type="AlphaFoldDB" id="A0A5J5K5P2"/>
<dbReference type="Gene3D" id="3.20.180.10">
    <property type="entry name" value="PNP-oxidase-like"/>
    <property type="match status" value="1"/>
</dbReference>
<organism evidence="2 3">
    <name type="scientific">Microbispora cellulosiformans</name>
    <dbReference type="NCBI Taxonomy" id="2614688"/>
    <lineage>
        <taxon>Bacteria</taxon>
        <taxon>Bacillati</taxon>
        <taxon>Actinomycetota</taxon>
        <taxon>Actinomycetes</taxon>
        <taxon>Streptosporangiales</taxon>
        <taxon>Streptosporangiaceae</taxon>
        <taxon>Microbispora</taxon>
    </lineage>
</organism>
<dbReference type="InterPro" id="IPR019595">
    <property type="entry name" value="DUF2470"/>
</dbReference>
<keyword evidence="3" id="KW-1185">Reference proteome</keyword>